<keyword evidence="2" id="KW-1185">Reference proteome</keyword>
<protein>
    <recommendedName>
        <fullName evidence="3">F-box/kelch-repeat protein</fullName>
    </recommendedName>
</protein>
<evidence type="ECO:0000313" key="1">
    <source>
        <dbReference type="EMBL" id="KAF5196682.1"/>
    </source>
</evidence>
<name>A0A7J6WKR3_THATH</name>
<accession>A0A7J6WKR3</accession>
<comment type="caution">
    <text evidence="1">The sequence shown here is derived from an EMBL/GenBank/DDBJ whole genome shotgun (WGS) entry which is preliminary data.</text>
</comment>
<gene>
    <name evidence="1" type="ORF">FRX31_013730</name>
</gene>
<dbReference type="AlphaFoldDB" id="A0A7J6WKR3"/>
<sequence length="232" mass="26130">MYNRMLGCVSVDFNANVDQNTQVVWRKETFRMLAKRCQPAAAATHGKIFIFGSNKCQTLPKPWAEVFDPNLNLFSPLPEPPLYVTQAYGCIDITVVANGDTILLCMNNNALFSFDVITKSWGQLSTSSLLTRGWSFRSASLDDAHFTYSVGCVHVCNLLGQKWFTEPILDLATMSDIPPFYLIHGYVVLVGNNTLCVVWHNELHWHPKRSVGCMNFQVVRETNSKGKHVLLL</sequence>
<evidence type="ECO:0008006" key="3">
    <source>
        <dbReference type="Google" id="ProtNLM"/>
    </source>
</evidence>
<dbReference type="Proteomes" id="UP000554482">
    <property type="component" value="Unassembled WGS sequence"/>
</dbReference>
<dbReference type="InterPro" id="IPR015915">
    <property type="entry name" value="Kelch-typ_b-propeller"/>
</dbReference>
<dbReference type="SUPFAM" id="SSF117281">
    <property type="entry name" value="Kelch motif"/>
    <property type="match status" value="1"/>
</dbReference>
<dbReference type="OrthoDB" id="1921458at2759"/>
<organism evidence="1 2">
    <name type="scientific">Thalictrum thalictroides</name>
    <name type="common">Rue-anemone</name>
    <name type="synonym">Anemone thalictroides</name>
    <dbReference type="NCBI Taxonomy" id="46969"/>
    <lineage>
        <taxon>Eukaryota</taxon>
        <taxon>Viridiplantae</taxon>
        <taxon>Streptophyta</taxon>
        <taxon>Embryophyta</taxon>
        <taxon>Tracheophyta</taxon>
        <taxon>Spermatophyta</taxon>
        <taxon>Magnoliopsida</taxon>
        <taxon>Ranunculales</taxon>
        <taxon>Ranunculaceae</taxon>
        <taxon>Thalictroideae</taxon>
        <taxon>Thalictrum</taxon>
    </lineage>
</organism>
<proteinExistence type="predicted"/>
<evidence type="ECO:0000313" key="2">
    <source>
        <dbReference type="Proteomes" id="UP000554482"/>
    </source>
</evidence>
<dbReference type="EMBL" id="JABWDY010015651">
    <property type="protein sequence ID" value="KAF5196682.1"/>
    <property type="molecule type" value="Genomic_DNA"/>
</dbReference>
<dbReference type="Gene3D" id="2.120.10.80">
    <property type="entry name" value="Kelch-type beta propeller"/>
    <property type="match status" value="1"/>
</dbReference>
<reference evidence="1 2" key="1">
    <citation type="submission" date="2020-06" db="EMBL/GenBank/DDBJ databases">
        <title>Transcriptomic and genomic resources for Thalictrum thalictroides and T. hernandezii: Facilitating candidate gene discovery in an emerging model plant lineage.</title>
        <authorList>
            <person name="Arias T."/>
            <person name="Riano-Pachon D.M."/>
            <person name="Di Stilio V.S."/>
        </authorList>
    </citation>
    <scope>NUCLEOTIDE SEQUENCE [LARGE SCALE GENOMIC DNA]</scope>
    <source>
        <strain evidence="2">cv. WT478/WT964</strain>
        <tissue evidence="1">Leaves</tissue>
    </source>
</reference>